<comment type="similarity">
    <text evidence="1">Belongs to the peptidase S33 family.</text>
</comment>
<dbReference type="PANTHER" id="PTHR43248:SF25">
    <property type="entry name" value="AB HYDROLASE-1 DOMAIN-CONTAINING PROTEIN-RELATED"/>
    <property type="match status" value="1"/>
</dbReference>
<feature type="chain" id="PRO_5042217308" description="Peptidase S33 tripeptidyl aminopeptidase-like C-terminal domain-containing protein" evidence="3">
    <location>
        <begin position="29"/>
        <end position="635"/>
    </location>
</feature>
<comment type="caution">
    <text evidence="5">The sequence shown here is derived from an EMBL/GenBank/DDBJ whole genome shotgun (WGS) entry which is preliminary data.</text>
</comment>
<dbReference type="InterPro" id="IPR013595">
    <property type="entry name" value="Pept_S33_TAP-like_C"/>
</dbReference>
<dbReference type="EMBL" id="JANIEX010000532">
    <property type="protein sequence ID" value="KAJ3565868.1"/>
    <property type="molecule type" value="Genomic_DNA"/>
</dbReference>
<dbReference type="Pfam" id="PF08386">
    <property type="entry name" value="Abhydrolase_4"/>
    <property type="match status" value="1"/>
</dbReference>
<evidence type="ECO:0000313" key="5">
    <source>
        <dbReference type="EMBL" id="KAJ3565868.1"/>
    </source>
</evidence>
<gene>
    <name evidence="5" type="ORF">NP233_g7366</name>
</gene>
<feature type="signal peptide" evidence="3">
    <location>
        <begin position="1"/>
        <end position="28"/>
    </location>
</feature>
<dbReference type="GO" id="GO:0016787">
    <property type="term" value="F:hydrolase activity"/>
    <property type="evidence" value="ECO:0007669"/>
    <property type="project" value="UniProtKB-KW"/>
</dbReference>
<keyword evidence="3" id="KW-0732">Signal</keyword>
<dbReference type="SUPFAM" id="SSF53474">
    <property type="entry name" value="alpha/beta-Hydrolases"/>
    <property type="match status" value="1"/>
</dbReference>
<keyword evidence="6" id="KW-1185">Reference proteome</keyword>
<dbReference type="AlphaFoldDB" id="A0AAD5VRK2"/>
<evidence type="ECO:0000256" key="3">
    <source>
        <dbReference type="SAM" id="SignalP"/>
    </source>
</evidence>
<feature type="domain" description="Peptidase S33 tripeptidyl aminopeptidase-like C-terminal" evidence="4">
    <location>
        <begin position="469"/>
        <end position="568"/>
    </location>
</feature>
<evidence type="ECO:0000313" key="6">
    <source>
        <dbReference type="Proteomes" id="UP001213000"/>
    </source>
</evidence>
<organism evidence="5 6">
    <name type="scientific">Leucocoprinus birnbaumii</name>
    <dbReference type="NCBI Taxonomy" id="56174"/>
    <lineage>
        <taxon>Eukaryota</taxon>
        <taxon>Fungi</taxon>
        <taxon>Dikarya</taxon>
        <taxon>Basidiomycota</taxon>
        <taxon>Agaricomycotina</taxon>
        <taxon>Agaricomycetes</taxon>
        <taxon>Agaricomycetidae</taxon>
        <taxon>Agaricales</taxon>
        <taxon>Agaricineae</taxon>
        <taxon>Agaricaceae</taxon>
        <taxon>Leucocoprinus</taxon>
    </lineage>
</organism>
<evidence type="ECO:0000259" key="4">
    <source>
        <dbReference type="Pfam" id="PF08386"/>
    </source>
</evidence>
<accession>A0AAD5VRK2</accession>
<evidence type="ECO:0000256" key="2">
    <source>
        <dbReference type="ARBA" id="ARBA00022801"/>
    </source>
</evidence>
<name>A0AAD5VRK2_9AGAR</name>
<dbReference type="Gene3D" id="3.40.50.1820">
    <property type="entry name" value="alpha/beta hydrolase"/>
    <property type="match status" value="1"/>
</dbReference>
<dbReference type="PANTHER" id="PTHR43248">
    <property type="entry name" value="2-SUCCINYL-6-HYDROXY-2,4-CYCLOHEXADIENE-1-CARBOXYLATE SYNTHASE"/>
    <property type="match status" value="1"/>
</dbReference>
<dbReference type="InterPro" id="IPR029058">
    <property type="entry name" value="AB_hydrolase_fold"/>
</dbReference>
<sequence length="635" mass="69589">MHFLLPGQWAKPLLAAASLLLLTEFTVAVGASFSSLEARASNTSSQQFYWIDVEPTENLVWHPCYQPLRRECARLLVPLDHLDQSNSSSKTAAIALIRVPSPYTNSSFNSTNGTDPRYRGPILFNPGGPGGGGVDFINEAGDFFATIIGPEFDIVGFDPRGVQRSTPKIQFWDAPGHGEREVWNSDSSLGFIRGGPGDSFRNSTGETGNSLEWTWAYARTSNLQAKARGGDWLGYMTTEQTSYDMLSIVNAYGQEKLMYWGISYGTVLGATFASLFPDKFERIILDGVVDSDNYYSTLWNNSVIDTPKTMDIFFESCHAAGESACPFWAPSPSLIKANLTRIYQELIDNPIPYSNGTSYGFVDYPRVRGQVFLSLYSPYTSWFSLAQALRDLGSPQRDPTRMWEIMATPIFHCSCSGSTCDDKETREQDLEAPNMEARTGISCSDGVDIPDDVASARIYYEDFSSQSEWANGWAQLHIACAGWPKVKKGFQGPVGANTSSPMLFIGNTADPATSIVSARMMVARFPGSRLLTLDTPGHSSFGVISNCTHTHVREYFVSGNLPAEGTVCNSDIAPFPGLLGSNSTASSVDPPTGGAGVLRRVDGEEEDEARRVRDAGYALGKVWEGYSTSLLRRRR</sequence>
<protein>
    <recommendedName>
        <fullName evidence="4">Peptidase S33 tripeptidyl aminopeptidase-like C-terminal domain-containing protein</fullName>
    </recommendedName>
</protein>
<keyword evidence="2" id="KW-0378">Hydrolase</keyword>
<dbReference type="InterPro" id="IPR051601">
    <property type="entry name" value="Serine_prot/Carboxylest_S33"/>
</dbReference>
<proteinExistence type="inferred from homology"/>
<evidence type="ECO:0000256" key="1">
    <source>
        <dbReference type="ARBA" id="ARBA00010088"/>
    </source>
</evidence>
<dbReference type="Proteomes" id="UP001213000">
    <property type="component" value="Unassembled WGS sequence"/>
</dbReference>
<reference evidence="5" key="1">
    <citation type="submission" date="2022-07" db="EMBL/GenBank/DDBJ databases">
        <title>Genome Sequence of Leucocoprinus birnbaumii.</title>
        <authorList>
            <person name="Buettner E."/>
        </authorList>
    </citation>
    <scope>NUCLEOTIDE SEQUENCE</scope>
    <source>
        <strain evidence="5">VT141</strain>
    </source>
</reference>